<evidence type="ECO:0000313" key="1">
    <source>
        <dbReference type="EMBL" id="GAI67986.1"/>
    </source>
</evidence>
<dbReference type="AlphaFoldDB" id="X1RM18"/>
<name>X1RM18_9ZZZZ</name>
<protein>
    <submittedName>
        <fullName evidence="1">Uncharacterized protein</fullName>
    </submittedName>
</protein>
<reference evidence="1" key="1">
    <citation type="journal article" date="2014" name="Front. Microbiol.">
        <title>High frequency of phylogenetically diverse reductive dehalogenase-homologous genes in deep subseafloor sedimentary metagenomes.</title>
        <authorList>
            <person name="Kawai M."/>
            <person name="Futagami T."/>
            <person name="Toyoda A."/>
            <person name="Takaki Y."/>
            <person name="Nishi S."/>
            <person name="Hori S."/>
            <person name="Arai W."/>
            <person name="Tsubouchi T."/>
            <person name="Morono Y."/>
            <person name="Uchiyama I."/>
            <person name="Ito T."/>
            <person name="Fujiyama A."/>
            <person name="Inagaki F."/>
            <person name="Takami H."/>
        </authorList>
    </citation>
    <scope>NUCLEOTIDE SEQUENCE</scope>
    <source>
        <strain evidence="1">Expedition CK06-06</strain>
    </source>
</reference>
<comment type="caution">
    <text evidence="1">The sequence shown here is derived from an EMBL/GenBank/DDBJ whole genome shotgun (WGS) entry which is preliminary data.</text>
</comment>
<accession>X1RM18</accession>
<sequence>MLGVALLLAMTVICDRCRDEKREIKYAMAGKEGEDGAEYYRVPISELEEPEYYWPDHHSDRQPIIGM</sequence>
<dbReference type="EMBL" id="BARW01004920">
    <property type="protein sequence ID" value="GAI67986.1"/>
    <property type="molecule type" value="Genomic_DNA"/>
</dbReference>
<gene>
    <name evidence="1" type="ORF">S12H4_11120</name>
</gene>
<organism evidence="1">
    <name type="scientific">marine sediment metagenome</name>
    <dbReference type="NCBI Taxonomy" id="412755"/>
    <lineage>
        <taxon>unclassified sequences</taxon>
        <taxon>metagenomes</taxon>
        <taxon>ecological metagenomes</taxon>
    </lineage>
</organism>
<proteinExistence type="predicted"/>